<keyword evidence="5 6" id="KW-0482">Metalloprotease</keyword>
<keyword evidence="2" id="KW-0479">Metal-binding</keyword>
<dbReference type="EMBL" id="VCIZ01000001">
    <property type="protein sequence ID" value="TSP14290.1"/>
    <property type="molecule type" value="Genomic_DNA"/>
</dbReference>
<evidence type="ECO:0000256" key="2">
    <source>
        <dbReference type="ARBA" id="ARBA00022723"/>
    </source>
</evidence>
<sequence length="249" mass="25999">MKGFLVLPLLTTALLAGCAGTDVNSLVTAGTSLAQAATLTDADVKSLSDQACAEADQTNKTAGSRTNYARRLTKIMGGLKNSDVPNLNVRVYLTKDVNAWAMANGCVRVYSGLMDMMTDDEVRGVLGHELGHVALGHSKKAMQVAYTATAARSMAGAANGAVAALSSSQLGELGEKLVNAQFSQAQETAADDFAFDLLTKNKANTKALVTAFEKLAKLDGGKSSMFGSHPGSEARAKHIEDRISKVASK</sequence>
<dbReference type="InterPro" id="IPR051156">
    <property type="entry name" value="Mito/Outer_Membr_Metalloprot"/>
</dbReference>
<protein>
    <submittedName>
        <fullName evidence="10 11">Peptidase</fullName>
    </submittedName>
</protein>
<evidence type="ECO:0000256" key="4">
    <source>
        <dbReference type="ARBA" id="ARBA00022833"/>
    </source>
</evidence>
<evidence type="ECO:0000313" key="12">
    <source>
        <dbReference type="Proteomes" id="UP000318943"/>
    </source>
</evidence>
<reference evidence="10 12" key="1">
    <citation type="submission" date="2019-05" db="EMBL/GenBank/DDBJ databases">
        <title>Whole genome sequence analysis of Cupriavidus campinensis S14E4C strain.</title>
        <authorList>
            <person name="Abbaszade G."/>
            <person name="Szabo A."/>
            <person name="Toumi M."/>
            <person name="Toth E."/>
        </authorList>
    </citation>
    <scope>NUCLEOTIDE SEQUENCE [LARGE SCALE GENOMIC DNA]</scope>
    <source>
        <strain evidence="10 12">S14E4C</strain>
    </source>
</reference>
<dbReference type="Pfam" id="PF01435">
    <property type="entry name" value="Peptidase_M48"/>
    <property type="match status" value="1"/>
</dbReference>
<feature type="compositionally biased region" description="Basic and acidic residues" evidence="7">
    <location>
        <begin position="232"/>
        <end position="249"/>
    </location>
</feature>
<evidence type="ECO:0000313" key="11">
    <source>
        <dbReference type="EMBL" id="URF05672.1"/>
    </source>
</evidence>
<dbReference type="PANTHER" id="PTHR22726">
    <property type="entry name" value="METALLOENDOPEPTIDASE OMA1"/>
    <property type="match status" value="1"/>
</dbReference>
<evidence type="ECO:0000256" key="7">
    <source>
        <dbReference type="SAM" id="MobiDB-lite"/>
    </source>
</evidence>
<evidence type="ECO:0000256" key="5">
    <source>
        <dbReference type="ARBA" id="ARBA00023049"/>
    </source>
</evidence>
<evidence type="ECO:0000313" key="10">
    <source>
        <dbReference type="EMBL" id="TSP14290.1"/>
    </source>
</evidence>
<dbReference type="RefSeq" id="WP_144195340.1">
    <property type="nucleotide sequence ID" value="NZ_CAJPVH010000018.1"/>
</dbReference>
<dbReference type="Gene3D" id="3.30.2010.10">
    <property type="entry name" value="Metalloproteases ('zincins'), catalytic domain"/>
    <property type="match status" value="1"/>
</dbReference>
<dbReference type="GO" id="GO:0004222">
    <property type="term" value="F:metalloendopeptidase activity"/>
    <property type="evidence" value="ECO:0007669"/>
    <property type="project" value="InterPro"/>
</dbReference>
<keyword evidence="1 6" id="KW-0645">Protease</keyword>
<evidence type="ECO:0000259" key="9">
    <source>
        <dbReference type="Pfam" id="PF01435"/>
    </source>
</evidence>
<dbReference type="CDD" id="cd07334">
    <property type="entry name" value="M48C_loiP_like"/>
    <property type="match status" value="1"/>
</dbReference>
<evidence type="ECO:0000313" key="13">
    <source>
        <dbReference type="Proteomes" id="UP001056132"/>
    </source>
</evidence>
<evidence type="ECO:0000256" key="6">
    <source>
        <dbReference type="RuleBase" id="RU003983"/>
    </source>
</evidence>
<dbReference type="Proteomes" id="UP001056132">
    <property type="component" value="Chromosome 1"/>
</dbReference>
<evidence type="ECO:0000256" key="3">
    <source>
        <dbReference type="ARBA" id="ARBA00022801"/>
    </source>
</evidence>
<keyword evidence="8" id="KW-0732">Signal</keyword>
<dbReference type="KEGG" id="ccam:M5D45_07710"/>
<dbReference type="PANTHER" id="PTHR22726:SF8">
    <property type="entry name" value="METALLOPROTEASE YCAL"/>
    <property type="match status" value="1"/>
</dbReference>
<dbReference type="InterPro" id="IPR001915">
    <property type="entry name" value="Peptidase_M48"/>
</dbReference>
<dbReference type="EMBL" id="CP097330">
    <property type="protein sequence ID" value="URF05672.1"/>
    <property type="molecule type" value="Genomic_DNA"/>
</dbReference>
<accession>A0AAE9I177</accession>
<evidence type="ECO:0000256" key="8">
    <source>
        <dbReference type="SAM" id="SignalP"/>
    </source>
</evidence>
<feature type="region of interest" description="Disordered" evidence="7">
    <location>
        <begin position="225"/>
        <end position="249"/>
    </location>
</feature>
<feature type="signal peptide" evidence="8">
    <location>
        <begin position="1"/>
        <end position="18"/>
    </location>
</feature>
<organism evidence="11 13">
    <name type="scientific">Cupriavidus campinensis</name>
    <dbReference type="NCBI Taxonomy" id="151783"/>
    <lineage>
        <taxon>Bacteria</taxon>
        <taxon>Pseudomonadati</taxon>
        <taxon>Pseudomonadota</taxon>
        <taxon>Betaproteobacteria</taxon>
        <taxon>Burkholderiales</taxon>
        <taxon>Burkholderiaceae</taxon>
        <taxon>Cupriavidus</taxon>
    </lineage>
</organism>
<dbReference type="GO" id="GO:0046872">
    <property type="term" value="F:metal ion binding"/>
    <property type="evidence" value="ECO:0007669"/>
    <property type="project" value="UniProtKB-KW"/>
</dbReference>
<proteinExistence type="inferred from homology"/>
<keyword evidence="3 6" id="KW-0378">Hydrolase</keyword>
<comment type="similarity">
    <text evidence="6">Belongs to the peptidase M48 family.</text>
</comment>
<dbReference type="GO" id="GO:0016020">
    <property type="term" value="C:membrane"/>
    <property type="evidence" value="ECO:0007669"/>
    <property type="project" value="TreeGrafter"/>
</dbReference>
<gene>
    <name evidence="10" type="ORF">FGG12_01105</name>
    <name evidence="11" type="ORF">M5D45_07710</name>
</gene>
<dbReference type="GO" id="GO:0051603">
    <property type="term" value="P:proteolysis involved in protein catabolic process"/>
    <property type="evidence" value="ECO:0007669"/>
    <property type="project" value="TreeGrafter"/>
</dbReference>
<name>A0AAE9I177_9BURK</name>
<dbReference type="PROSITE" id="PS51257">
    <property type="entry name" value="PROKAR_LIPOPROTEIN"/>
    <property type="match status" value="1"/>
</dbReference>
<keyword evidence="4 6" id="KW-0862">Zinc</keyword>
<comment type="cofactor">
    <cofactor evidence="6">
        <name>Zn(2+)</name>
        <dbReference type="ChEBI" id="CHEBI:29105"/>
    </cofactor>
    <text evidence="6">Binds 1 zinc ion per subunit.</text>
</comment>
<evidence type="ECO:0000256" key="1">
    <source>
        <dbReference type="ARBA" id="ARBA00022670"/>
    </source>
</evidence>
<keyword evidence="12" id="KW-1185">Reference proteome</keyword>
<dbReference type="Proteomes" id="UP000318943">
    <property type="component" value="Unassembled WGS sequence"/>
</dbReference>
<feature type="chain" id="PRO_5042077272" evidence="8">
    <location>
        <begin position="19"/>
        <end position="249"/>
    </location>
</feature>
<dbReference type="AlphaFoldDB" id="A0AAE9I177"/>
<feature type="domain" description="Peptidase M48" evidence="9">
    <location>
        <begin position="80"/>
        <end position="242"/>
    </location>
</feature>
<reference evidence="11" key="3">
    <citation type="submission" date="2022-05" db="EMBL/GenBank/DDBJ databases">
        <authorList>
            <person name="Kunte H.-J."/>
        </authorList>
    </citation>
    <scope>NUCLEOTIDE SEQUENCE</scope>
    <source>
        <strain evidence="11">G5</strain>
    </source>
</reference>
<reference evidence="11" key="2">
    <citation type="journal article" date="2022" name="Microbiol. Resour. Announc.">
        <title>Genome Sequence of Cupriavidus campinensis Strain G5, a Member of a Bacterial Consortium Capable of Polyethylene Degradation.</title>
        <authorList>
            <person name="Schneider B."/>
            <person name="Pfeiffer F."/>
            <person name="Dyall-Smith M."/>
            <person name="Kunte H.J."/>
        </authorList>
    </citation>
    <scope>NUCLEOTIDE SEQUENCE</scope>
    <source>
        <strain evidence="11">G5</strain>
    </source>
</reference>